<dbReference type="OrthoDB" id="10253869at2759"/>
<evidence type="ECO:0000256" key="2">
    <source>
        <dbReference type="ARBA" id="ARBA00006432"/>
    </source>
</evidence>
<dbReference type="InterPro" id="IPR045851">
    <property type="entry name" value="AMP-bd_C_sf"/>
</dbReference>
<dbReference type="SUPFAM" id="SSF56801">
    <property type="entry name" value="Acetyl-CoA synthetase-like"/>
    <property type="match status" value="1"/>
</dbReference>
<evidence type="ECO:0000256" key="1">
    <source>
        <dbReference type="ARBA" id="ARBA00004275"/>
    </source>
</evidence>
<evidence type="ECO:0000313" key="9">
    <source>
        <dbReference type="Proteomes" id="UP000299102"/>
    </source>
</evidence>
<evidence type="ECO:0000313" key="8">
    <source>
        <dbReference type="EMBL" id="GBP14307.1"/>
    </source>
</evidence>
<gene>
    <name evidence="8" type="primary">4CLL5</name>
    <name evidence="8" type="ORF">EVAR_92313_1</name>
</gene>
<dbReference type="GO" id="GO:0005777">
    <property type="term" value="C:peroxisome"/>
    <property type="evidence" value="ECO:0007669"/>
    <property type="project" value="UniProtKB-SubCell"/>
</dbReference>
<keyword evidence="9" id="KW-1185">Reference proteome</keyword>
<evidence type="ECO:0000256" key="4">
    <source>
        <dbReference type="ARBA" id="ARBA00023140"/>
    </source>
</evidence>
<dbReference type="InterPro" id="IPR042099">
    <property type="entry name" value="ANL_N_sf"/>
</dbReference>
<comment type="caution">
    <text evidence="8">The sequence shown here is derived from an EMBL/GenBank/DDBJ whole genome shotgun (WGS) entry which is preliminary data.</text>
</comment>
<dbReference type="Pfam" id="PF13193">
    <property type="entry name" value="AMP-binding_C"/>
    <property type="match status" value="1"/>
</dbReference>
<reference evidence="8 9" key="1">
    <citation type="journal article" date="2019" name="Commun. Biol.">
        <title>The bagworm genome reveals a unique fibroin gene that provides high tensile strength.</title>
        <authorList>
            <person name="Kono N."/>
            <person name="Nakamura H."/>
            <person name="Ohtoshi R."/>
            <person name="Tomita M."/>
            <person name="Numata K."/>
            <person name="Arakawa K."/>
        </authorList>
    </citation>
    <scope>NUCLEOTIDE SEQUENCE [LARGE SCALE GENOMIC DNA]</scope>
</reference>
<dbReference type="Gene3D" id="3.30.300.30">
    <property type="match status" value="1"/>
</dbReference>
<name>A0A4C1TLI2_EUMVA</name>
<organism evidence="8 9">
    <name type="scientific">Eumeta variegata</name>
    <name type="common">Bagworm moth</name>
    <name type="synonym">Eumeta japonica</name>
    <dbReference type="NCBI Taxonomy" id="151549"/>
    <lineage>
        <taxon>Eukaryota</taxon>
        <taxon>Metazoa</taxon>
        <taxon>Ecdysozoa</taxon>
        <taxon>Arthropoda</taxon>
        <taxon>Hexapoda</taxon>
        <taxon>Insecta</taxon>
        <taxon>Pterygota</taxon>
        <taxon>Neoptera</taxon>
        <taxon>Endopterygota</taxon>
        <taxon>Lepidoptera</taxon>
        <taxon>Glossata</taxon>
        <taxon>Ditrysia</taxon>
        <taxon>Tineoidea</taxon>
        <taxon>Psychidae</taxon>
        <taxon>Oiketicinae</taxon>
        <taxon>Eumeta</taxon>
    </lineage>
</organism>
<evidence type="ECO:0000259" key="7">
    <source>
        <dbReference type="Pfam" id="PF13193"/>
    </source>
</evidence>
<dbReference type="Gene3D" id="2.30.38.10">
    <property type="entry name" value="Luciferase, Domain 3"/>
    <property type="match status" value="1"/>
</dbReference>
<dbReference type="PANTHER" id="PTHR24096:SF149">
    <property type="entry name" value="AMP-BINDING DOMAIN-CONTAINING PROTEIN-RELATED"/>
    <property type="match status" value="1"/>
</dbReference>
<keyword evidence="3 8" id="KW-0436">Ligase</keyword>
<dbReference type="GO" id="GO:0004467">
    <property type="term" value="F:long-chain fatty acid-CoA ligase activity"/>
    <property type="evidence" value="ECO:0007669"/>
    <property type="project" value="TreeGrafter"/>
</dbReference>
<dbReference type="InterPro" id="IPR025110">
    <property type="entry name" value="AMP-bd_C"/>
</dbReference>
<keyword evidence="4" id="KW-0576">Peroxisome</keyword>
<accession>A0A4C1TLI2</accession>
<dbReference type="STRING" id="151549.A0A4C1TLI2"/>
<dbReference type="InterPro" id="IPR000873">
    <property type="entry name" value="AMP-dep_synth/lig_dom"/>
</dbReference>
<dbReference type="PANTHER" id="PTHR24096">
    <property type="entry name" value="LONG-CHAIN-FATTY-ACID--COA LIGASE"/>
    <property type="match status" value="1"/>
</dbReference>
<dbReference type="EMBL" id="BGZK01000063">
    <property type="protein sequence ID" value="GBP14307.1"/>
    <property type="molecule type" value="Genomic_DNA"/>
</dbReference>
<evidence type="ECO:0000256" key="3">
    <source>
        <dbReference type="ARBA" id="ARBA00022598"/>
    </source>
</evidence>
<feature type="region of interest" description="Disordered" evidence="5">
    <location>
        <begin position="182"/>
        <end position="209"/>
    </location>
</feature>
<dbReference type="AlphaFoldDB" id="A0A4C1TLI2"/>
<sequence>MLRFAYFEKYSYRIFSGCREPRKKYTRAIHNLWREGNVVMSPHKTVEIPDSTLAQHVWANLDRWPQRTALVCGITCRQYTYEQAYQMSRNFAANLRKKFRLRDDDTVALVLPNLPEYPIALLGASEAGCVVTTVNPMYTAHEVQHSFKISNPKLVVTTADNFNVVKKAMEMNKSNAPIITIKQSNESPPRGAASFRGVGKRQQRGQEYSQRSQEDFGRLLFLGTDSKARPHHFEHLHRVVCGAAPLPLADLTKLFEKANRELNFAQGYGMTETSPLATLMFFGSKNYASAGPALPNVELKIIDSELRALGPNEAERRPDLASLRGCSSITVPVQRVRPLANLLMDKTGELLIRGPNVMKGYKNNPESNREAFVDGRWLKTGDLATINEDGEVTITDRLKELIKVKGFQVAPAELEAVLKEYPEILDAAVVGVKDDVFGEIPKAFVVSRNNKILDSNKILDFVAKKVAPYKRIKEIVYIDRIPKSPSGKILRSAILTGEEISGRFLAAVTEEKVLAVNNVRLDRGMCTHFYTSISV</sequence>
<dbReference type="Gene3D" id="3.40.50.980">
    <property type="match status" value="1"/>
</dbReference>
<dbReference type="Gene3D" id="3.40.50.12780">
    <property type="entry name" value="N-terminal domain of ligase-like"/>
    <property type="match status" value="2"/>
</dbReference>
<feature type="domain" description="AMP-dependent synthetase/ligase" evidence="6">
    <location>
        <begin position="59"/>
        <end position="185"/>
    </location>
</feature>
<dbReference type="Proteomes" id="UP000299102">
    <property type="component" value="Unassembled WGS sequence"/>
</dbReference>
<comment type="similarity">
    <text evidence="2">Belongs to the ATP-dependent AMP-binding enzyme family.</text>
</comment>
<dbReference type="FunFam" id="3.30.300.30:FF:000007">
    <property type="entry name" value="4-coumarate--CoA ligase 2"/>
    <property type="match status" value="1"/>
</dbReference>
<comment type="subcellular location">
    <subcellularLocation>
        <location evidence="1">Peroxisome</location>
    </subcellularLocation>
</comment>
<dbReference type="GO" id="GO:0046949">
    <property type="term" value="P:fatty-acyl-CoA biosynthetic process"/>
    <property type="evidence" value="ECO:0007669"/>
    <property type="project" value="TreeGrafter"/>
</dbReference>
<feature type="domain" description="AMP-binding enzyme C-terminal" evidence="7">
    <location>
        <begin position="413"/>
        <end position="488"/>
    </location>
</feature>
<proteinExistence type="inferred from homology"/>
<evidence type="ECO:0000256" key="5">
    <source>
        <dbReference type="SAM" id="MobiDB-lite"/>
    </source>
</evidence>
<protein>
    <submittedName>
        <fullName evidence="8">4-coumarate--CoA ligase-like 5</fullName>
    </submittedName>
</protein>
<dbReference type="Pfam" id="PF00501">
    <property type="entry name" value="AMP-binding"/>
    <property type="match status" value="2"/>
</dbReference>
<feature type="domain" description="AMP-dependent synthetase/ligase" evidence="6">
    <location>
        <begin position="229"/>
        <end position="313"/>
    </location>
</feature>
<evidence type="ECO:0000259" key="6">
    <source>
        <dbReference type="Pfam" id="PF00501"/>
    </source>
</evidence>